<comment type="caution">
    <text evidence="6">The sequence shown here is derived from an EMBL/GenBank/DDBJ whole genome shotgun (WGS) entry which is preliminary data.</text>
</comment>
<evidence type="ECO:0000256" key="1">
    <source>
        <dbReference type="ARBA" id="ARBA00022737"/>
    </source>
</evidence>
<name>A0A9W8M370_9FUNG</name>
<dbReference type="InterPro" id="IPR055217">
    <property type="entry name" value="TPR_EMC2"/>
</dbReference>
<dbReference type="InterPro" id="IPR039856">
    <property type="entry name" value="EMC2-like"/>
</dbReference>
<comment type="function">
    <text evidence="3">Part of the endoplasmic reticulum membrane protein complex (EMC) that enables the energy-independent insertion into endoplasmic reticulum membranes of newly synthesized membrane proteins.</text>
</comment>
<keyword evidence="1" id="KW-0677">Repeat</keyword>
<evidence type="ECO:0000313" key="7">
    <source>
        <dbReference type="Proteomes" id="UP001140074"/>
    </source>
</evidence>
<dbReference type="AlphaFoldDB" id="A0A9W8M370"/>
<comment type="subunit">
    <text evidence="3">Component of the ER membrane protein complex (EMC).</text>
</comment>
<keyword evidence="3" id="KW-0256">Endoplasmic reticulum</keyword>
<keyword evidence="3" id="KW-0472">Membrane</keyword>
<dbReference type="GO" id="GO:0072546">
    <property type="term" value="C:EMC complex"/>
    <property type="evidence" value="ECO:0007669"/>
    <property type="project" value="UniProtKB-UniRule"/>
</dbReference>
<evidence type="ECO:0000313" key="6">
    <source>
        <dbReference type="EMBL" id="KAJ2860666.1"/>
    </source>
</evidence>
<dbReference type="SUPFAM" id="SSF48452">
    <property type="entry name" value="TPR-like"/>
    <property type="match status" value="1"/>
</dbReference>
<dbReference type="PANTHER" id="PTHR12760">
    <property type="entry name" value="TETRATRICOPEPTIDE REPEAT PROTEIN"/>
    <property type="match status" value="1"/>
</dbReference>
<evidence type="ECO:0000259" key="5">
    <source>
        <dbReference type="Pfam" id="PF22890"/>
    </source>
</evidence>
<keyword evidence="2" id="KW-0802">TPR repeat</keyword>
<protein>
    <recommendedName>
        <fullName evidence="3">ER membrane protein complex subunit 2</fullName>
    </recommendedName>
</protein>
<dbReference type="Pfam" id="PF22890">
    <property type="entry name" value="TPR_EMC2"/>
    <property type="match status" value="1"/>
</dbReference>
<feature type="compositionally biased region" description="Basic and acidic residues" evidence="4">
    <location>
        <begin position="228"/>
        <end position="243"/>
    </location>
</feature>
<evidence type="ECO:0000256" key="3">
    <source>
        <dbReference type="RuleBase" id="RU367091"/>
    </source>
</evidence>
<feature type="domain" description="EMC2 TPR-like" evidence="5">
    <location>
        <begin position="80"/>
        <end position="189"/>
    </location>
</feature>
<sequence>MSNSLALLAEIRQSSERRSFEVLKLAEPLMLKRSVSQAGDDAWLVYEQIILAALDEGQIDLAKSVLFILDTRFKDSQRVKRLSGLVMEALGHTDEAQTLYTEMLEKDATNVLASKRLIALLKSQGQIPLAIRELVTYLDTHGNDFEAWLELSHLYLSQHLYPQAAFCLEEVILQQPANHYFHLHYAELQYTMGNLDVALKEYLRVVELSTDNVRGFYGVKLTADRLMTESKKGKSSGNKKDQQSNRMDNVPQQATLERLSELATERLVSVYNRASDTSKKTAEKWLKE</sequence>
<keyword evidence="7" id="KW-1185">Reference proteome</keyword>
<gene>
    <name evidence="6" type="primary">oca3</name>
    <name evidence="6" type="ORF">GGH94_005380</name>
</gene>
<accession>A0A9W8M370</accession>
<organism evidence="6 7">
    <name type="scientific">Coemansia aciculifera</name>
    <dbReference type="NCBI Taxonomy" id="417176"/>
    <lineage>
        <taxon>Eukaryota</taxon>
        <taxon>Fungi</taxon>
        <taxon>Fungi incertae sedis</taxon>
        <taxon>Zoopagomycota</taxon>
        <taxon>Kickxellomycotina</taxon>
        <taxon>Kickxellomycetes</taxon>
        <taxon>Kickxellales</taxon>
        <taxon>Kickxellaceae</taxon>
        <taxon>Coemansia</taxon>
    </lineage>
</organism>
<dbReference type="InterPro" id="IPR011990">
    <property type="entry name" value="TPR-like_helical_dom_sf"/>
</dbReference>
<comment type="subcellular location">
    <subcellularLocation>
        <location evidence="3">Endoplasmic reticulum membrane</location>
        <topology evidence="3">Peripheral membrane protein</topology>
        <orientation evidence="3">Cytoplasmic side</orientation>
    </subcellularLocation>
</comment>
<dbReference type="EMBL" id="JANBUY010000280">
    <property type="protein sequence ID" value="KAJ2860666.1"/>
    <property type="molecule type" value="Genomic_DNA"/>
</dbReference>
<evidence type="ECO:0000256" key="2">
    <source>
        <dbReference type="ARBA" id="ARBA00022803"/>
    </source>
</evidence>
<evidence type="ECO:0000256" key="4">
    <source>
        <dbReference type="SAM" id="MobiDB-lite"/>
    </source>
</evidence>
<feature type="region of interest" description="Disordered" evidence="4">
    <location>
        <begin position="228"/>
        <end position="253"/>
    </location>
</feature>
<reference evidence="6" key="1">
    <citation type="submission" date="2022-07" db="EMBL/GenBank/DDBJ databases">
        <title>Phylogenomic reconstructions and comparative analyses of Kickxellomycotina fungi.</title>
        <authorList>
            <person name="Reynolds N.K."/>
            <person name="Stajich J.E."/>
            <person name="Barry K."/>
            <person name="Grigoriev I.V."/>
            <person name="Crous P."/>
            <person name="Smith M.E."/>
        </authorList>
    </citation>
    <scope>NUCLEOTIDE SEQUENCE</scope>
    <source>
        <strain evidence="6">RSA 476</strain>
    </source>
</reference>
<dbReference type="Gene3D" id="1.25.40.10">
    <property type="entry name" value="Tetratricopeptide repeat domain"/>
    <property type="match status" value="1"/>
</dbReference>
<proteinExistence type="inferred from homology"/>
<dbReference type="Proteomes" id="UP001140074">
    <property type="component" value="Unassembled WGS sequence"/>
</dbReference>
<comment type="similarity">
    <text evidence="3">Belongs to the EMC2 family.</text>
</comment>